<dbReference type="InterPro" id="IPR051957">
    <property type="entry name" value="CRISP-LCCL_domain"/>
</dbReference>
<proteinExistence type="predicted"/>
<evidence type="ECO:0000313" key="4">
    <source>
        <dbReference type="EMBL" id="RCK66677.1"/>
    </source>
</evidence>
<organism evidence="4 5">
    <name type="scientific">Candida viswanathii</name>
    <dbReference type="NCBI Taxonomy" id="5486"/>
    <lineage>
        <taxon>Eukaryota</taxon>
        <taxon>Fungi</taxon>
        <taxon>Dikarya</taxon>
        <taxon>Ascomycota</taxon>
        <taxon>Saccharomycotina</taxon>
        <taxon>Pichiomycetes</taxon>
        <taxon>Debaryomycetaceae</taxon>
        <taxon>Candida/Lodderomyces clade</taxon>
        <taxon>Candida</taxon>
    </lineage>
</organism>
<keyword evidence="5" id="KW-1185">Reference proteome</keyword>
<name>A0A367YLM5_9ASCO</name>
<feature type="transmembrane region" description="Helical" evidence="2">
    <location>
        <begin position="152"/>
        <end position="175"/>
    </location>
</feature>
<dbReference type="OrthoDB" id="441660at2759"/>
<evidence type="ECO:0000313" key="5">
    <source>
        <dbReference type="Proteomes" id="UP000253472"/>
    </source>
</evidence>
<feature type="transmembrane region" description="Helical" evidence="2">
    <location>
        <begin position="573"/>
        <end position="595"/>
    </location>
</feature>
<feature type="compositionally biased region" description="Low complexity" evidence="1">
    <location>
        <begin position="39"/>
        <end position="56"/>
    </location>
</feature>
<dbReference type="AlphaFoldDB" id="A0A367YLM5"/>
<reference evidence="4 5" key="1">
    <citation type="submission" date="2018-06" db="EMBL/GenBank/DDBJ databases">
        <title>Whole genome sequencing of Candida tropicalis (genome annotated by CSBL at Korea University).</title>
        <authorList>
            <person name="Ahn J."/>
        </authorList>
    </citation>
    <scope>NUCLEOTIDE SEQUENCE [LARGE SCALE GENOMIC DNA]</scope>
    <source>
        <strain evidence="4 5">ATCC 20962</strain>
    </source>
</reference>
<feature type="transmembrane region" description="Helical" evidence="2">
    <location>
        <begin position="529"/>
        <end position="553"/>
    </location>
</feature>
<feature type="domain" description="LCCL" evidence="3">
    <location>
        <begin position="225"/>
        <end position="325"/>
    </location>
</feature>
<dbReference type="EMBL" id="QLNQ01000001">
    <property type="protein sequence ID" value="RCK66677.1"/>
    <property type="molecule type" value="Genomic_DNA"/>
</dbReference>
<evidence type="ECO:0000256" key="2">
    <source>
        <dbReference type="SAM" id="Phobius"/>
    </source>
</evidence>
<feature type="transmembrane region" description="Helical" evidence="2">
    <location>
        <begin position="457"/>
        <end position="476"/>
    </location>
</feature>
<dbReference type="InterPro" id="IPR036609">
    <property type="entry name" value="LCCL_sf"/>
</dbReference>
<gene>
    <name evidence="4" type="ORF">Cantr_03163</name>
</gene>
<evidence type="ECO:0000256" key="1">
    <source>
        <dbReference type="SAM" id="MobiDB-lite"/>
    </source>
</evidence>
<comment type="caution">
    <text evidence="4">The sequence shown here is derived from an EMBL/GenBank/DDBJ whole genome shotgun (WGS) entry which is preliminary data.</text>
</comment>
<feature type="transmembrane region" description="Helical" evidence="2">
    <location>
        <begin position="361"/>
        <end position="394"/>
    </location>
</feature>
<keyword evidence="2" id="KW-1133">Transmembrane helix</keyword>
<feature type="region of interest" description="Disordered" evidence="1">
    <location>
        <begin position="31"/>
        <end position="56"/>
    </location>
</feature>
<dbReference type="PANTHER" id="PTHR31331:SF1">
    <property type="entry name" value="CYSTEINE RICH SECRETORY PROTEIN LCCL DOMAIN CONTAINING 2"/>
    <property type="match status" value="1"/>
</dbReference>
<sequence>MKPPASSNGNQFTSNTKSLLESDIENIELQPLDTSKLHTSASDSSSNSNTTMSDTLLSNNSALDDEAETGSTNSAATTTNDNNIRIVDDDNTNFYFQQDNSFKSRFKRFYYLLWYGPLDPRDDPAPRISFLEFFEVVPDKFRARVPLPYRRALLVTYLLFWFGLCYNILVPYLTIPPYLSNDPSTHIYTLSCGPLQEFWKGKNGACGLNGSLCPEVAKSTDEAHPESDIFIRCPALCDRSSWTYSLIPIGDQRIKYRGYFVGGGSKVDDKLDDNQITNPYRGDSYPCGAGVHAGVISPFWGGCARISYNSKDRAYFKSAKGHYGVSDSIEFLSFFKFSYFFKKLKLPDQSSFNHCYDPRLVILFMNIILGIPVAYLGSGAVAYWTISICGFWTICLATDPPVDVDPNRTTDFAHLLSVALERFLPSCCILYVLWHVSAKRTLSQPVNVDGSNMKISYLSRVFLWYPMFWLGVLNNMTFDRLPVDRLTISDLKEQSGALLAVGSIVLTITTCAFIQAYKLWLSGRFRKYLFVYSMFVLGLVLLSQLPNLTLRVHHYILAMLLIPGCATRGRTALLFQGILLGLFLSGAARWGLAAIAETAESLRRDDPKGNIIPPLLTAYNNETGVLEWMNFSADVKLTKFTTKLYEKYSSISILVNDIEQYVGDKVESVNLRELFTTSVDLKKEIEEALANGIKDENGDILIYLRIGRKVPNTNYYSDFSNAAVLKYPSGELTLPLPGMT</sequence>
<feature type="transmembrane region" description="Helical" evidence="2">
    <location>
        <begin position="496"/>
        <end position="517"/>
    </location>
</feature>
<keyword evidence="2" id="KW-0812">Transmembrane</keyword>
<dbReference type="PANTHER" id="PTHR31331">
    <property type="entry name" value="LCCL DOMAIN PROTEIN (AFU_ORTHOLOGUE AFUA_5G08630)"/>
    <property type="match status" value="1"/>
</dbReference>
<evidence type="ECO:0000259" key="3">
    <source>
        <dbReference type="Pfam" id="PF03815"/>
    </source>
</evidence>
<keyword evidence="2" id="KW-0472">Membrane</keyword>
<protein>
    <recommendedName>
        <fullName evidence="3">LCCL domain-containing protein</fullName>
    </recommendedName>
</protein>
<accession>A0A367YLM5</accession>
<dbReference type="SUPFAM" id="SSF69848">
    <property type="entry name" value="LCCL domain"/>
    <property type="match status" value="1"/>
</dbReference>
<dbReference type="InterPro" id="IPR004043">
    <property type="entry name" value="LCCL"/>
</dbReference>
<dbReference type="Gene3D" id="2.170.130.20">
    <property type="entry name" value="LCCL-like domain"/>
    <property type="match status" value="1"/>
</dbReference>
<dbReference type="Proteomes" id="UP000253472">
    <property type="component" value="Unassembled WGS sequence"/>
</dbReference>
<dbReference type="Pfam" id="PF03815">
    <property type="entry name" value="LCCL"/>
    <property type="match status" value="1"/>
</dbReference>